<dbReference type="CDD" id="cd16029">
    <property type="entry name" value="4-S"/>
    <property type="match status" value="1"/>
</dbReference>
<dbReference type="Pfam" id="PF00884">
    <property type="entry name" value="Sulfatase"/>
    <property type="match status" value="1"/>
</dbReference>
<dbReference type="Gene3D" id="3.30.1120.10">
    <property type="match status" value="1"/>
</dbReference>
<reference evidence="8" key="1">
    <citation type="submission" date="2023-10" db="EMBL/GenBank/DDBJ databases">
        <authorList>
            <person name="Chen Y."/>
            <person name="Shah S."/>
            <person name="Dougan E. K."/>
            <person name="Thang M."/>
            <person name="Chan C."/>
        </authorList>
    </citation>
    <scope>NUCLEOTIDE SEQUENCE [LARGE SCALE GENOMIC DNA]</scope>
</reference>
<organism evidence="8 9">
    <name type="scientific">Prorocentrum cordatum</name>
    <dbReference type="NCBI Taxonomy" id="2364126"/>
    <lineage>
        <taxon>Eukaryota</taxon>
        <taxon>Sar</taxon>
        <taxon>Alveolata</taxon>
        <taxon>Dinophyceae</taxon>
        <taxon>Prorocentrales</taxon>
        <taxon>Prorocentraceae</taxon>
        <taxon>Prorocentrum</taxon>
    </lineage>
</organism>
<evidence type="ECO:0000313" key="9">
    <source>
        <dbReference type="Proteomes" id="UP001189429"/>
    </source>
</evidence>
<evidence type="ECO:0000259" key="7">
    <source>
        <dbReference type="Pfam" id="PF00884"/>
    </source>
</evidence>
<evidence type="ECO:0000256" key="1">
    <source>
        <dbReference type="ARBA" id="ARBA00008779"/>
    </source>
</evidence>
<dbReference type="PANTHER" id="PTHR10342">
    <property type="entry name" value="ARYLSULFATASE"/>
    <property type="match status" value="1"/>
</dbReference>
<keyword evidence="4" id="KW-0106">Calcium</keyword>
<evidence type="ECO:0000256" key="2">
    <source>
        <dbReference type="ARBA" id="ARBA00022723"/>
    </source>
</evidence>
<evidence type="ECO:0000256" key="3">
    <source>
        <dbReference type="ARBA" id="ARBA00022801"/>
    </source>
</evidence>
<dbReference type="InterPro" id="IPR000917">
    <property type="entry name" value="Sulfatase_N"/>
</dbReference>
<keyword evidence="9" id="KW-1185">Reference proteome</keyword>
<feature type="chain" id="PRO_5046179085" description="Sulfatase N-terminal domain-containing protein" evidence="6">
    <location>
        <begin position="19"/>
        <end position="566"/>
    </location>
</feature>
<dbReference type="PROSITE" id="PS00149">
    <property type="entry name" value="SULFATASE_2"/>
    <property type="match status" value="1"/>
</dbReference>
<sequence length="566" mass="62245">MAALILAFVAVVLRCAGAARPNVVLLVFDDLGWADVGYHGGNFPTPNIDRLASDGVKLERMYVMPQCSPTRAAIMTGRYSFRTGLQHFETIMPGSSPGLPDDSKTLAQVFQDAGYATHMIGKWHLGYSMWSQSPLGKGFDTFYGYMQGQVDYYNRTIPTCGPNLCVYPLNRPFSSKFGPAADGYDFWDGRTPVTEDFGKYTVDKYEARLDEVLCPYGGTSPPSKPFFLYFAEQQVHIPLQAPPDARHMEACSGVVGGTRSVNRTVLCSMASRLDESVGRLEALLKKNGVWNETLIFAVADNGGMTQWSPDWPASASSNWPLRGGKTTLFEGGVRVPAFLSGGALPTAARGRTSEQLLHATDILPTLAGFAGIPVPSRHDGVDAWSAVVHGGTPCRTEIPLNIGRNPLGGLPWLVTRLAHDGATNYSALISWPWKVLVGAPYIEFGTLLPTRAKESRRDGYWGVEPYNYTAPDEDLDLPVRLYNLEQDEAEHHNLANSSEYQVVLKKLVSRVEWYASKDNGWVQPQSNVPWQRANPMFHSWTWAPFRSGPADTLDEVEASEDVAVVV</sequence>
<dbReference type="InterPro" id="IPR017850">
    <property type="entry name" value="Alkaline_phosphatase_core_sf"/>
</dbReference>
<dbReference type="InterPro" id="IPR047115">
    <property type="entry name" value="ARSB"/>
</dbReference>
<keyword evidence="6" id="KW-0732">Signal</keyword>
<dbReference type="InterPro" id="IPR024607">
    <property type="entry name" value="Sulfatase_CS"/>
</dbReference>
<keyword evidence="2" id="KW-0479">Metal-binding</keyword>
<evidence type="ECO:0000256" key="4">
    <source>
        <dbReference type="ARBA" id="ARBA00022837"/>
    </source>
</evidence>
<evidence type="ECO:0000256" key="5">
    <source>
        <dbReference type="ARBA" id="ARBA00023180"/>
    </source>
</evidence>
<gene>
    <name evidence="8" type="ORF">PCOR1329_LOCUS79653</name>
</gene>
<dbReference type="Gene3D" id="3.40.720.10">
    <property type="entry name" value="Alkaline Phosphatase, subunit A"/>
    <property type="match status" value="1"/>
</dbReference>
<dbReference type="EMBL" id="CAUYUJ010021202">
    <property type="protein sequence ID" value="CAK0903303.1"/>
    <property type="molecule type" value="Genomic_DNA"/>
</dbReference>
<keyword evidence="5" id="KW-0325">Glycoprotein</keyword>
<evidence type="ECO:0000256" key="6">
    <source>
        <dbReference type="SAM" id="SignalP"/>
    </source>
</evidence>
<feature type="signal peptide" evidence="6">
    <location>
        <begin position="1"/>
        <end position="18"/>
    </location>
</feature>
<keyword evidence="3" id="KW-0378">Hydrolase</keyword>
<comment type="similarity">
    <text evidence="1">Belongs to the sulfatase family.</text>
</comment>
<dbReference type="Proteomes" id="UP001189429">
    <property type="component" value="Unassembled WGS sequence"/>
</dbReference>
<feature type="domain" description="Sulfatase N-terminal" evidence="7">
    <location>
        <begin position="21"/>
        <end position="372"/>
    </location>
</feature>
<protein>
    <recommendedName>
        <fullName evidence="7">Sulfatase N-terminal domain-containing protein</fullName>
    </recommendedName>
</protein>
<dbReference type="PANTHER" id="PTHR10342:SF274">
    <property type="entry name" value="ARYLSULFATASE B"/>
    <property type="match status" value="1"/>
</dbReference>
<evidence type="ECO:0000313" key="8">
    <source>
        <dbReference type="EMBL" id="CAK0903303.1"/>
    </source>
</evidence>
<name>A0ABN9XX71_9DINO</name>
<comment type="caution">
    <text evidence="8">The sequence shown here is derived from an EMBL/GenBank/DDBJ whole genome shotgun (WGS) entry which is preliminary data.</text>
</comment>
<proteinExistence type="inferred from homology"/>
<accession>A0ABN9XX71</accession>
<dbReference type="SUPFAM" id="SSF53649">
    <property type="entry name" value="Alkaline phosphatase-like"/>
    <property type="match status" value="1"/>
</dbReference>